<dbReference type="PANTHER" id="PTHR30250">
    <property type="entry name" value="PST FAMILY PREDICTED COLANIC ACID TRANSPORTER"/>
    <property type="match status" value="1"/>
</dbReference>
<protein>
    <submittedName>
        <fullName evidence="7">Lipopolysaccharide biosynthesis protein</fullName>
    </submittedName>
</protein>
<dbReference type="Proteomes" id="UP000295479">
    <property type="component" value="Unassembled WGS sequence"/>
</dbReference>
<keyword evidence="5 6" id="KW-0472">Membrane</keyword>
<feature type="transmembrane region" description="Helical" evidence="6">
    <location>
        <begin position="292"/>
        <end position="312"/>
    </location>
</feature>
<evidence type="ECO:0000256" key="5">
    <source>
        <dbReference type="ARBA" id="ARBA00023136"/>
    </source>
</evidence>
<dbReference type="AlphaFoldDB" id="A0A4R5C7I1"/>
<dbReference type="InterPro" id="IPR002797">
    <property type="entry name" value="Polysacc_synth"/>
</dbReference>
<comment type="subcellular location">
    <subcellularLocation>
        <location evidence="1">Cell membrane</location>
        <topology evidence="1">Multi-pass membrane protein</topology>
    </subcellularLocation>
</comment>
<name>A0A4R5C7I1_9FLAO</name>
<reference evidence="7 8" key="1">
    <citation type="submission" date="2019-03" db="EMBL/GenBank/DDBJ databases">
        <title>Flavobacterium AR-3-4 sp. nov. isolated from arctic soil.</title>
        <authorList>
            <person name="Chaudhary D.K."/>
        </authorList>
    </citation>
    <scope>NUCLEOTIDE SEQUENCE [LARGE SCALE GENOMIC DNA]</scope>
    <source>
        <strain evidence="7 8">AR-3-4</strain>
    </source>
</reference>
<feature type="transmembrane region" description="Helical" evidence="6">
    <location>
        <begin position="209"/>
        <end position="231"/>
    </location>
</feature>
<dbReference type="CDD" id="cd12082">
    <property type="entry name" value="MATE_like"/>
    <property type="match status" value="1"/>
</dbReference>
<dbReference type="EMBL" id="SMFK01000012">
    <property type="protein sequence ID" value="TDD95065.1"/>
    <property type="molecule type" value="Genomic_DNA"/>
</dbReference>
<dbReference type="InterPro" id="IPR050833">
    <property type="entry name" value="Poly_Biosynth_Transport"/>
</dbReference>
<feature type="transmembrane region" description="Helical" evidence="6">
    <location>
        <begin position="371"/>
        <end position="391"/>
    </location>
</feature>
<keyword evidence="2" id="KW-1003">Cell membrane</keyword>
<evidence type="ECO:0000313" key="7">
    <source>
        <dbReference type="EMBL" id="TDD95065.1"/>
    </source>
</evidence>
<proteinExistence type="predicted"/>
<accession>A0A4R5C7I1</accession>
<feature type="transmembrane region" description="Helical" evidence="6">
    <location>
        <begin position="403"/>
        <end position="421"/>
    </location>
</feature>
<evidence type="ECO:0000256" key="1">
    <source>
        <dbReference type="ARBA" id="ARBA00004651"/>
    </source>
</evidence>
<evidence type="ECO:0000313" key="8">
    <source>
        <dbReference type="Proteomes" id="UP000295479"/>
    </source>
</evidence>
<evidence type="ECO:0000256" key="3">
    <source>
        <dbReference type="ARBA" id="ARBA00022692"/>
    </source>
</evidence>
<gene>
    <name evidence="7" type="ORF">E0F76_14895</name>
</gene>
<dbReference type="OrthoDB" id="512217at2"/>
<feature type="transmembrane region" description="Helical" evidence="6">
    <location>
        <begin position="333"/>
        <end position="359"/>
    </location>
</feature>
<evidence type="ECO:0000256" key="2">
    <source>
        <dbReference type="ARBA" id="ARBA00022475"/>
    </source>
</evidence>
<evidence type="ECO:0000256" key="4">
    <source>
        <dbReference type="ARBA" id="ARBA00022989"/>
    </source>
</evidence>
<dbReference type="Pfam" id="PF01943">
    <property type="entry name" value="Polysacc_synt"/>
    <property type="match status" value="1"/>
</dbReference>
<feature type="transmembrane region" description="Helical" evidence="6">
    <location>
        <begin position="252"/>
        <end position="272"/>
    </location>
</feature>
<evidence type="ECO:0000256" key="6">
    <source>
        <dbReference type="SAM" id="Phobius"/>
    </source>
</evidence>
<feature type="transmembrane region" description="Helical" evidence="6">
    <location>
        <begin position="63"/>
        <end position="84"/>
    </location>
</feature>
<dbReference type="GO" id="GO:0005886">
    <property type="term" value="C:plasma membrane"/>
    <property type="evidence" value="ECO:0007669"/>
    <property type="project" value="UniProtKB-SubCell"/>
</dbReference>
<feature type="transmembrane region" description="Helical" evidence="6">
    <location>
        <begin position="427"/>
        <end position="445"/>
    </location>
</feature>
<feature type="transmembrane region" description="Helical" evidence="6">
    <location>
        <begin position="148"/>
        <end position="172"/>
    </location>
</feature>
<feature type="transmembrane region" description="Helical" evidence="6">
    <location>
        <begin position="37"/>
        <end position="57"/>
    </location>
</feature>
<organism evidence="7 8">
    <name type="scientific">Flavobacterium cellulosilyticum</name>
    <dbReference type="NCBI Taxonomy" id="2541731"/>
    <lineage>
        <taxon>Bacteria</taxon>
        <taxon>Pseudomonadati</taxon>
        <taxon>Bacteroidota</taxon>
        <taxon>Flavobacteriia</taxon>
        <taxon>Flavobacteriales</taxon>
        <taxon>Flavobacteriaceae</taxon>
        <taxon>Flavobacterium</taxon>
    </lineage>
</organism>
<feature type="transmembrane region" description="Helical" evidence="6">
    <location>
        <begin position="184"/>
        <end position="203"/>
    </location>
</feature>
<comment type="caution">
    <text evidence="7">The sequence shown here is derived from an EMBL/GenBank/DDBJ whole genome shotgun (WGS) entry which is preliminary data.</text>
</comment>
<feature type="transmembrane region" description="Helical" evidence="6">
    <location>
        <begin position="105"/>
        <end position="128"/>
    </location>
</feature>
<sequence>MNFNSRELKQTIQKVYNKVGVKSDRTKNITKHVLVSFIYKGGSIITSFLLVPLTISFLDTENYGIWLTVSSFIGWFSFFDIGLGNGLRNKFAEAKAKDDLTLAKAYVSSAYYTIASICLLLIIVFFGLNYFIDWTRVFNANAGMQNDLGILMPIIFSFFCLQLVVKLITTIYTADQQHSMQGKITFYSSALSLLSIWLMTHFAKSSLLIFGTIFSALPVLVLIGLNIFAFSNRYKQYSPSLILWKKKHLKDIFGLGMKFFILQFCGIVLYTSDNLIISKLFSPAAVVPYNIVFKYFSIVSMGFSIIIAPYWSTITEATQKNDWEWIKNAMDNLLKLVLLTIVVIILMMIFSNSIFLLWIGTKVTIPTSLTLFIGLFFIINTIISPFTAFLNGTGKIRLQVIQAVISAVINIPLSIYLAINLGMGSKGVILATIICSIPGLILAPLQYYKIINKRAVGIFSS</sequence>
<keyword evidence="8" id="KW-1185">Reference proteome</keyword>
<keyword evidence="4 6" id="KW-1133">Transmembrane helix</keyword>
<keyword evidence="3 6" id="KW-0812">Transmembrane</keyword>
<dbReference type="PANTHER" id="PTHR30250:SF11">
    <property type="entry name" value="O-ANTIGEN TRANSPORTER-RELATED"/>
    <property type="match status" value="1"/>
</dbReference>